<dbReference type="PATRIC" id="fig|1226633.4.peg.1066"/>
<comment type="function">
    <text evidence="3 4">Together with the chaperonin GroEL, plays an essential role in assisting protein folding. The GroEL-GroES system forms a nano-cage that allows encapsulation of the non-native substrate proteins and provides a physical environment optimized to promote and accelerate protein folding. GroES binds to the apical surface of the GroEL ring, thereby capping the opening of the GroEL channel.</text>
</comment>
<dbReference type="PRINTS" id="PR00297">
    <property type="entry name" value="CHAPERONIN10"/>
</dbReference>
<dbReference type="GO" id="GO:0046872">
    <property type="term" value="F:metal ion binding"/>
    <property type="evidence" value="ECO:0007669"/>
    <property type="project" value="TreeGrafter"/>
</dbReference>
<dbReference type="GO" id="GO:0051082">
    <property type="term" value="F:unfolded protein binding"/>
    <property type="evidence" value="ECO:0007669"/>
    <property type="project" value="TreeGrafter"/>
</dbReference>
<dbReference type="InterPro" id="IPR011032">
    <property type="entry name" value="GroES-like_sf"/>
</dbReference>
<sequence>MKIKPLGKRVLVQLKEKEEVTKSGIILSGAKDKEVSNIGKVIAVSKEVEEITVGMELIFEKYAGTEIEDGDEKYLVVDMDHVLAVIE</sequence>
<evidence type="ECO:0000256" key="3">
    <source>
        <dbReference type="HAMAP-Rule" id="MF_00580"/>
    </source>
</evidence>
<proteinExistence type="inferred from homology"/>
<organism evidence="5 6">
    <name type="scientific">Fusobacterium necrophorum subsp. funduliforme B35</name>
    <dbReference type="NCBI Taxonomy" id="1226633"/>
    <lineage>
        <taxon>Bacteria</taxon>
        <taxon>Fusobacteriati</taxon>
        <taxon>Fusobacteriota</taxon>
        <taxon>Fusobacteriia</taxon>
        <taxon>Fusobacteriales</taxon>
        <taxon>Fusobacteriaceae</taxon>
        <taxon>Fusobacterium</taxon>
    </lineage>
</organism>
<dbReference type="OrthoDB" id="9806791at2"/>
<dbReference type="CDD" id="cd00320">
    <property type="entry name" value="cpn10"/>
    <property type="match status" value="1"/>
</dbReference>
<keyword evidence="2 3" id="KW-0143">Chaperone</keyword>
<dbReference type="PANTHER" id="PTHR10772:SF63">
    <property type="entry name" value="20 KDA CHAPERONIN, CHLOROPLASTIC"/>
    <property type="match status" value="1"/>
</dbReference>
<dbReference type="InterPro" id="IPR037124">
    <property type="entry name" value="Chaperonin_GroES_sf"/>
</dbReference>
<dbReference type="GeneID" id="75075947"/>
<evidence type="ECO:0000256" key="4">
    <source>
        <dbReference type="RuleBase" id="RU000535"/>
    </source>
</evidence>
<evidence type="ECO:0000256" key="1">
    <source>
        <dbReference type="ARBA" id="ARBA00006975"/>
    </source>
</evidence>
<accession>A0A017H466</accession>
<dbReference type="HAMAP" id="MF_00580">
    <property type="entry name" value="CH10"/>
    <property type="match status" value="1"/>
</dbReference>
<dbReference type="PANTHER" id="PTHR10772">
    <property type="entry name" value="10 KDA HEAT SHOCK PROTEIN"/>
    <property type="match status" value="1"/>
</dbReference>
<evidence type="ECO:0000313" key="6">
    <source>
        <dbReference type="Proteomes" id="UP000031184"/>
    </source>
</evidence>
<comment type="caution">
    <text evidence="5">The sequence shown here is derived from an EMBL/GenBank/DDBJ whole genome shotgun (WGS) entry which is preliminary data.</text>
</comment>
<name>A0A017H466_9FUSO</name>
<dbReference type="Pfam" id="PF00166">
    <property type="entry name" value="Cpn10"/>
    <property type="match status" value="1"/>
</dbReference>
<dbReference type="Proteomes" id="UP000031184">
    <property type="component" value="Unassembled WGS sequence"/>
</dbReference>
<dbReference type="GO" id="GO:0005524">
    <property type="term" value="F:ATP binding"/>
    <property type="evidence" value="ECO:0007669"/>
    <property type="project" value="InterPro"/>
</dbReference>
<protein>
    <recommendedName>
        <fullName evidence="3">Co-chaperonin GroES</fullName>
    </recommendedName>
    <alternativeName>
        <fullName evidence="3">10 kDa chaperonin</fullName>
    </alternativeName>
    <alternativeName>
        <fullName evidence="3">Chaperonin-10</fullName>
        <shortName evidence="3">Cpn10</shortName>
    </alternativeName>
</protein>
<comment type="similarity">
    <text evidence="1 3 4">Belongs to the GroES chaperonin family.</text>
</comment>
<dbReference type="AlphaFoldDB" id="A0A017H466"/>
<comment type="subcellular location">
    <subcellularLocation>
        <location evidence="3">Cytoplasm</location>
    </subcellularLocation>
</comment>
<dbReference type="GO" id="GO:0051087">
    <property type="term" value="F:protein-folding chaperone binding"/>
    <property type="evidence" value="ECO:0007669"/>
    <property type="project" value="TreeGrafter"/>
</dbReference>
<dbReference type="SUPFAM" id="SSF50129">
    <property type="entry name" value="GroES-like"/>
    <property type="match status" value="1"/>
</dbReference>
<reference evidence="5 6" key="1">
    <citation type="submission" date="2013-08" db="EMBL/GenBank/DDBJ databases">
        <title>An opportunistic ruminal bacterium that causes liver abscesses in cattle.</title>
        <authorList>
            <person name="Benahmed F.H."/>
            <person name="Rasmussen M."/>
            <person name="Harbottle H."/>
            <person name="Soppet D."/>
            <person name="Nagaraja T.G."/>
            <person name="Davidson M."/>
        </authorList>
    </citation>
    <scope>NUCLEOTIDE SEQUENCE [LARGE SCALE GENOMIC DNA]</scope>
    <source>
        <strain evidence="5 6">B35</strain>
    </source>
</reference>
<gene>
    <name evidence="3 5" type="primary">groES</name>
    <name evidence="3" type="synonym">groS</name>
    <name evidence="5" type="ORF">C095_05280</name>
</gene>
<dbReference type="GO" id="GO:0005737">
    <property type="term" value="C:cytoplasm"/>
    <property type="evidence" value="ECO:0007669"/>
    <property type="project" value="UniProtKB-SubCell"/>
</dbReference>
<evidence type="ECO:0000313" key="5">
    <source>
        <dbReference type="EMBL" id="KID49561.1"/>
    </source>
</evidence>
<comment type="subunit">
    <text evidence="3">Heptamer of 7 subunits arranged in a ring. Interacts with the chaperonin GroEL.</text>
</comment>
<dbReference type="RefSeq" id="WP_005953648.1">
    <property type="nucleotide sequence ID" value="NZ_AOJP01000006.1"/>
</dbReference>
<dbReference type="Gene3D" id="2.30.33.40">
    <property type="entry name" value="GroES chaperonin"/>
    <property type="match status" value="1"/>
</dbReference>
<dbReference type="EMBL" id="AUZI01000012">
    <property type="protein sequence ID" value="KID49561.1"/>
    <property type="molecule type" value="Genomic_DNA"/>
</dbReference>
<dbReference type="GO" id="GO:0044183">
    <property type="term" value="F:protein folding chaperone"/>
    <property type="evidence" value="ECO:0007669"/>
    <property type="project" value="InterPro"/>
</dbReference>
<evidence type="ECO:0000256" key="2">
    <source>
        <dbReference type="ARBA" id="ARBA00023186"/>
    </source>
</evidence>
<dbReference type="SMART" id="SM00883">
    <property type="entry name" value="Cpn10"/>
    <property type="match status" value="1"/>
</dbReference>
<dbReference type="InterPro" id="IPR020818">
    <property type="entry name" value="Chaperonin_GroES"/>
</dbReference>
<keyword evidence="3" id="KW-0963">Cytoplasm</keyword>